<dbReference type="InterPro" id="IPR036770">
    <property type="entry name" value="Ankyrin_rpt-contain_sf"/>
</dbReference>
<evidence type="ECO:0000256" key="2">
    <source>
        <dbReference type="ARBA" id="ARBA00023043"/>
    </source>
</evidence>
<feature type="repeat" description="ANK" evidence="3">
    <location>
        <begin position="98"/>
        <end position="130"/>
    </location>
</feature>
<dbReference type="PROSITE" id="PS50297">
    <property type="entry name" value="ANK_REP_REGION"/>
    <property type="match status" value="3"/>
</dbReference>
<name>A0A6A6YCL7_9PEZI</name>
<evidence type="ECO:0000256" key="3">
    <source>
        <dbReference type="PROSITE-ProRule" id="PRU00023"/>
    </source>
</evidence>
<keyword evidence="1" id="KW-0677">Repeat</keyword>
<feature type="repeat" description="ANK" evidence="3">
    <location>
        <begin position="235"/>
        <end position="267"/>
    </location>
</feature>
<dbReference type="PROSITE" id="PS50088">
    <property type="entry name" value="ANK_REPEAT"/>
    <property type="match status" value="4"/>
</dbReference>
<dbReference type="Proteomes" id="UP000504636">
    <property type="component" value="Unplaced"/>
</dbReference>
<organism evidence="4">
    <name type="scientific">Mytilinidion resinicola</name>
    <dbReference type="NCBI Taxonomy" id="574789"/>
    <lineage>
        <taxon>Eukaryota</taxon>
        <taxon>Fungi</taxon>
        <taxon>Dikarya</taxon>
        <taxon>Ascomycota</taxon>
        <taxon>Pezizomycotina</taxon>
        <taxon>Dothideomycetes</taxon>
        <taxon>Pleosporomycetidae</taxon>
        <taxon>Mytilinidiales</taxon>
        <taxon>Mytilinidiaceae</taxon>
        <taxon>Mytilinidion</taxon>
    </lineage>
</organism>
<dbReference type="InterPro" id="IPR002110">
    <property type="entry name" value="Ankyrin_rpt"/>
</dbReference>
<protein>
    <submittedName>
        <fullName evidence="4 6">Ankyrin</fullName>
    </submittedName>
</protein>
<gene>
    <name evidence="4 6" type="ORF">BDZ99DRAFT_574628</name>
</gene>
<accession>A0A6A6YCL7</accession>
<dbReference type="RefSeq" id="XP_033572728.1">
    <property type="nucleotide sequence ID" value="XM_033728397.1"/>
</dbReference>
<dbReference type="OrthoDB" id="539213at2759"/>
<reference evidence="6" key="2">
    <citation type="submission" date="2020-04" db="EMBL/GenBank/DDBJ databases">
        <authorList>
            <consortium name="NCBI Genome Project"/>
        </authorList>
    </citation>
    <scope>NUCLEOTIDE SEQUENCE</scope>
    <source>
        <strain evidence="6">CBS 304.34</strain>
    </source>
</reference>
<reference evidence="6" key="3">
    <citation type="submission" date="2025-04" db="UniProtKB">
        <authorList>
            <consortium name="RefSeq"/>
        </authorList>
    </citation>
    <scope>IDENTIFICATION</scope>
    <source>
        <strain evidence="6">CBS 304.34</strain>
    </source>
</reference>
<keyword evidence="2 3" id="KW-0040">ANK repeat</keyword>
<dbReference type="EMBL" id="MU003709">
    <property type="protein sequence ID" value="KAF2805764.1"/>
    <property type="molecule type" value="Genomic_DNA"/>
</dbReference>
<dbReference type="PANTHER" id="PTHR24198">
    <property type="entry name" value="ANKYRIN REPEAT AND PROTEIN KINASE DOMAIN-CONTAINING PROTEIN"/>
    <property type="match status" value="1"/>
</dbReference>
<keyword evidence="5" id="KW-1185">Reference proteome</keyword>
<dbReference type="GO" id="GO:0005737">
    <property type="term" value="C:cytoplasm"/>
    <property type="evidence" value="ECO:0007669"/>
    <property type="project" value="TreeGrafter"/>
</dbReference>
<evidence type="ECO:0000313" key="5">
    <source>
        <dbReference type="Proteomes" id="UP000504636"/>
    </source>
</evidence>
<proteinExistence type="predicted"/>
<feature type="repeat" description="ANK" evidence="3">
    <location>
        <begin position="202"/>
        <end position="234"/>
    </location>
</feature>
<dbReference type="Gene3D" id="1.25.40.20">
    <property type="entry name" value="Ankyrin repeat-containing domain"/>
    <property type="match status" value="2"/>
</dbReference>
<evidence type="ECO:0000313" key="4">
    <source>
        <dbReference type="EMBL" id="KAF2805764.1"/>
    </source>
</evidence>
<dbReference type="SMART" id="SM00248">
    <property type="entry name" value="ANK"/>
    <property type="match status" value="6"/>
</dbReference>
<reference evidence="4 6" key="1">
    <citation type="journal article" date="2020" name="Stud. Mycol.">
        <title>101 Dothideomycetes genomes: a test case for predicting lifestyles and emergence of pathogens.</title>
        <authorList>
            <person name="Haridas S."/>
            <person name="Albert R."/>
            <person name="Binder M."/>
            <person name="Bloem J."/>
            <person name="Labutti K."/>
            <person name="Salamov A."/>
            <person name="Andreopoulos B."/>
            <person name="Baker S."/>
            <person name="Barry K."/>
            <person name="Bills G."/>
            <person name="Bluhm B."/>
            <person name="Cannon C."/>
            <person name="Castanera R."/>
            <person name="Culley D."/>
            <person name="Daum C."/>
            <person name="Ezra D."/>
            <person name="Gonzalez J."/>
            <person name="Henrissat B."/>
            <person name="Kuo A."/>
            <person name="Liang C."/>
            <person name="Lipzen A."/>
            <person name="Lutzoni F."/>
            <person name="Magnuson J."/>
            <person name="Mondo S."/>
            <person name="Nolan M."/>
            <person name="Ohm R."/>
            <person name="Pangilinan J."/>
            <person name="Park H.-J."/>
            <person name="Ramirez L."/>
            <person name="Alfaro M."/>
            <person name="Sun H."/>
            <person name="Tritt A."/>
            <person name="Yoshinaga Y."/>
            <person name="Zwiers L.-H."/>
            <person name="Turgeon B."/>
            <person name="Goodwin S."/>
            <person name="Spatafora J."/>
            <person name="Crous P."/>
            <person name="Grigoriev I."/>
        </authorList>
    </citation>
    <scope>NUCLEOTIDE SEQUENCE</scope>
    <source>
        <strain evidence="4 6">CBS 304.34</strain>
    </source>
</reference>
<dbReference type="GeneID" id="54469290"/>
<evidence type="ECO:0000256" key="1">
    <source>
        <dbReference type="ARBA" id="ARBA00022737"/>
    </source>
</evidence>
<sequence length="467" mass="51471">MRLLEECNADPDIGLNWDNTYIFPLTQAIFIRDFEIAETLLIKGAKVKPCHDILHHNMPPALSHPIAVAIAYGQTEMVNLMLVHDVPVNFTWDLARDGLLTPFLQALSRGDLELVRVLLDHGADVLQNSLTQLNEDDMSRYINCFSARQAQLMKFLSLCEALYLWPYSFGSALLIATGIENRGLMEYFLGDATVETEYINENKLTALHVAAGAEGDEFVEFLLTNGTSIEARDSYGATPLMHAVFYGNLPAVERFLSSGASADDLVDGRFSGFPLVSSGVPYDDLFDRLTKSLSEFAQFCEFRWTAIQVSSHRGFCKILAVLLRAGGDPFHQSRDGKTALDLAIASRRWGIVTDLLQLGVKFNATSSSVARLLDETSDDYNDEAACILADRGANSPIMVSEIKSKGLRRNTELLAILDEAARALLQIGIALYQKPANSRTKGLDHRLPRALQFTGFGTASQVIGIAK</sequence>
<evidence type="ECO:0000313" key="6">
    <source>
        <dbReference type="RefSeq" id="XP_033572728.1"/>
    </source>
</evidence>
<dbReference type="PANTHER" id="PTHR24198:SF165">
    <property type="entry name" value="ANKYRIN REPEAT-CONTAINING PROTEIN-RELATED"/>
    <property type="match status" value="1"/>
</dbReference>
<dbReference type="AlphaFoldDB" id="A0A6A6YCL7"/>
<dbReference type="Pfam" id="PF12796">
    <property type="entry name" value="Ank_2"/>
    <property type="match status" value="1"/>
</dbReference>
<feature type="repeat" description="ANK" evidence="3">
    <location>
        <begin position="335"/>
        <end position="367"/>
    </location>
</feature>
<dbReference type="SUPFAM" id="SSF48403">
    <property type="entry name" value="Ankyrin repeat"/>
    <property type="match status" value="1"/>
</dbReference>
<dbReference type="Pfam" id="PF00023">
    <property type="entry name" value="Ank"/>
    <property type="match status" value="1"/>
</dbReference>